<sequence length="79" mass="8972">MGGFKFFIKDAFGVLVFFSLELSSSSFLLVFNLALAFNHHVCYLKLVLKCFLVEGYVSGESFILSDFVVWSMFLLCKIP</sequence>
<feature type="transmembrane region" description="Helical" evidence="1">
    <location>
        <begin position="12"/>
        <end position="35"/>
    </location>
</feature>
<evidence type="ECO:0000313" key="2">
    <source>
        <dbReference type="EMBL" id="CAG7866973.1"/>
    </source>
</evidence>
<keyword evidence="1" id="KW-0472">Membrane</keyword>
<protein>
    <submittedName>
        <fullName evidence="2">Uncharacterized protein</fullName>
    </submittedName>
</protein>
<keyword evidence="1" id="KW-1133">Transmembrane helix</keyword>
<proteinExistence type="predicted"/>
<name>A0A8D9D2K3_BRACM</name>
<organism evidence="2 3">
    <name type="scientific">Brassica campestris</name>
    <name type="common">Field mustard</name>
    <dbReference type="NCBI Taxonomy" id="3711"/>
    <lineage>
        <taxon>Eukaryota</taxon>
        <taxon>Viridiplantae</taxon>
        <taxon>Streptophyta</taxon>
        <taxon>Embryophyta</taxon>
        <taxon>Tracheophyta</taxon>
        <taxon>Spermatophyta</taxon>
        <taxon>Magnoliopsida</taxon>
        <taxon>eudicotyledons</taxon>
        <taxon>Gunneridae</taxon>
        <taxon>Pentapetalae</taxon>
        <taxon>rosids</taxon>
        <taxon>malvids</taxon>
        <taxon>Brassicales</taxon>
        <taxon>Brassicaceae</taxon>
        <taxon>Brassiceae</taxon>
        <taxon>Brassica</taxon>
    </lineage>
</organism>
<keyword evidence="1" id="KW-0812">Transmembrane</keyword>
<gene>
    <name evidence="2" type="ORF">BRAPAZ1V2_A09P74400.2</name>
</gene>
<reference evidence="2 3" key="1">
    <citation type="submission" date="2021-07" db="EMBL/GenBank/DDBJ databases">
        <authorList>
            <consortium name="Genoscope - CEA"/>
            <person name="William W."/>
        </authorList>
    </citation>
    <scope>NUCLEOTIDE SEQUENCE [LARGE SCALE GENOMIC DNA]</scope>
</reference>
<dbReference type="EMBL" id="LS974625">
    <property type="protein sequence ID" value="CAG7866973.1"/>
    <property type="molecule type" value="Genomic_DNA"/>
</dbReference>
<accession>A0A8D9D2K3</accession>
<dbReference type="Proteomes" id="UP000694005">
    <property type="component" value="Chromosome A09"/>
</dbReference>
<dbReference type="Gramene" id="A09p74400.2_BraZ1">
    <property type="protein sequence ID" value="A09p74400.2_BraZ1.CDS.1"/>
    <property type="gene ID" value="A09g74400.2_BraZ1"/>
</dbReference>
<evidence type="ECO:0000256" key="1">
    <source>
        <dbReference type="SAM" id="Phobius"/>
    </source>
</evidence>
<evidence type="ECO:0000313" key="3">
    <source>
        <dbReference type="Proteomes" id="UP000694005"/>
    </source>
</evidence>
<dbReference type="AlphaFoldDB" id="A0A8D9D2K3"/>